<evidence type="ECO:0000259" key="5">
    <source>
        <dbReference type="PROSITE" id="PS50111"/>
    </source>
</evidence>
<feature type="transmembrane region" description="Helical" evidence="4">
    <location>
        <begin position="199"/>
        <end position="221"/>
    </location>
</feature>
<keyword evidence="1 3" id="KW-0807">Transducer</keyword>
<dbReference type="CDD" id="cd06225">
    <property type="entry name" value="HAMP"/>
    <property type="match status" value="1"/>
</dbReference>
<feature type="transmembrane region" description="Helical" evidence="4">
    <location>
        <begin position="12"/>
        <end position="36"/>
    </location>
</feature>
<organism evidence="7 8">
    <name type="scientific">Clostridium frigoriphilum</name>
    <dbReference type="NCBI Taxonomy" id="443253"/>
    <lineage>
        <taxon>Bacteria</taxon>
        <taxon>Bacillati</taxon>
        <taxon>Bacillota</taxon>
        <taxon>Clostridia</taxon>
        <taxon>Eubacteriales</taxon>
        <taxon>Clostridiaceae</taxon>
        <taxon>Clostridium</taxon>
    </lineage>
</organism>
<dbReference type="PANTHER" id="PTHR32089:SF112">
    <property type="entry name" value="LYSOZYME-LIKE PROTEIN-RELATED"/>
    <property type="match status" value="1"/>
</dbReference>
<evidence type="ECO:0000313" key="8">
    <source>
        <dbReference type="Proteomes" id="UP001498469"/>
    </source>
</evidence>
<evidence type="ECO:0000259" key="6">
    <source>
        <dbReference type="PROSITE" id="PS50885"/>
    </source>
</evidence>
<proteinExistence type="inferred from homology"/>
<feature type="domain" description="Methyl-accepting transducer" evidence="5">
    <location>
        <begin position="287"/>
        <end position="531"/>
    </location>
</feature>
<evidence type="ECO:0000256" key="1">
    <source>
        <dbReference type="ARBA" id="ARBA00023224"/>
    </source>
</evidence>
<name>A0ABU7UKN1_9CLOT</name>
<evidence type="ECO:0000256" key="2">
    <source>
        <dbReference type="ARBA" id="ARBA00029447"/>
    </source>
</evidence>
<dbReference type="Proteomes" id="UP001498469">
    <property type="component" value="Unassembled WGS sequence"/>
</dbReference>
<keyword evidence="4" id="KW-0812">Transmembrane</keyword>
<dbReference type="PROSITE" id="PS50111">
    <property type="entry name" value="CHEMOTAXIS_TRANSDUC_2"/>
    <property type="match status" value="1"/>
</dbReference>
<dbReference type="PROSITE" id="PS50885">
    <property type="entry name" value="HAMP"/>
    <property type="match status" value="1"/>
</dbReference>
<comment type="similarity">
    <text evidence="2">Belongs to the methyl-accepting chemotaxis (MCP) protein family.</text>
</comment>
<dbReference type="RefSeq" id="WP_216249845.1">
    <property type="nucleotide sequence ID" value="NZ_JAZHFS010000004.1"/>
</dbReference>
<dbReference type="InterPro" id="IPR003660">
    <property type="entry name" value="HAMP_dom"/>
</dbReference>
<evidence type="ECO:0000256" key="3">
    <source>
        <dbReference type="PROSITE-ProRule" id="PRU00284"/>
    </source>
</evidence>
<evidence type="ECO:0000313" key="7">
    <source>
        <dbReference type="EMBL" id="MEF2111826.1"/>
    </source>
</evidence>
<evidence type="ECO:0000256" key="4">
    <source>
        <dbReference type="SAM" id="Phobius"/>
    </source>
</evidence>
<dbReference type="InterPro" id="IPR004089">
    <property type="entry name" value="MCPsignal_dom"/>
</dbReference>
<gene>
    <name evidence="7" type="ORF">SJI18_05815</name>
</gene>
<keyword evidence="4" id="KW-0472">Membrane</keyword>
<keyword evidence="8" id="KW-1185">Reference proteome</keyword>
<sequence length="581" mass="65051">MKNKLKNLKIGIKLNGMLLMPLVSLIIISILGITYIQNTSKNLTDSYYNKVYKTNSMILSADRGMFQSLVSINKMRLNTINKDDAEALKTNMSDFVKNVQQIKVNEKQARDIMNLDKSVFNGLKDKAENKTAFQLLDNFDKEFEAWLYSIDYVDKTVYDPKSFDTNFSSCRENLKKVADIMDMYANNTKISNQKQLNSIIIQFSLIAIICFIVSLIIGYLIKRDSVGMLTIINNYSKKIANYDFSSSIDVKRQDEFGQTITALNVSQNNTRNLIKLLITNIEEISSSSEELAATVEEITSQIDSISNETTYINEGINNTSVTCEEISTSIQKADSRISILSSKALNASNNASEIKNRATIIQESSSNAIQEVKRVHLKTEESIVKAIEEGNVVDSIKTMADTIAGIAEQTNLLALNAAIEAARAGEHGLGFAVVADEVRKLAVLSNNEVKNVKETIEKVQLAFKNLSHQSRKLLSFIDNDVNSQFNKFTTMAKDYSKDADFINTFAEELSSMTGEISLTMNEVNNEIKNMSQMTKSSSDRYNDMQNSMQQSTAAMEHIAKASITQSEMTQELNEIVSKFKL</sequence>
<dbReference type="Pfam" id="PF00015">
    <property type="entry name" value="MCPsignal"/>
    <property type="match status" value="1"/>
</dbReference>
<accession>A0ABU7UKN1</accession>
<dbReference type="PANTHER" id="PTHR32089">
    <property type="entry name" value="METHYL-ACCEPTING CHEMOTAXIS PROTEIN MCPB"/>
    <property type="match status" value="1"/>
</dbReference>
<keyword evidence="4" id="KW-1133">Transmembrane helix</keyword>
<comment type="caution">
    <text evidence="7">The sequence shown here is derived from an EMBL/GenBank/DDBJ whole genome shotgun (WGS) entry which is preliminary data.</text>
</comment>
<protein>
    <submittedName>
        <fullName evidence="7">Methyl-accepting chemotaxis protein</fullName>
    </submittedName>
</protein>
<dbReference type="EMBL" id="JAZHFS010000004">
    <property type="protein sequence ID" value="MEF2111826.1"/>
    <property type="molecule type" value="Genomic_DNA"/>
</dbReference>
<feature type="domain" description="HAMP" evidence="6">
    <location>
        <begin position="232"/>
        <end position="275"/>
    </location>
</feature>
<reference evidence="7 8" key="1">
    <citation type="submission" date="2023-11" db="EMBL/GenBank/DDBJ databases">
        <title>Draft genome sequence of a psychrophilic Clostridium strain from permafrost water brine.</title>
        <authorList>
            <person name="Shcherbakova V.A."/>
            <person name="Trubitsyn V.E."/>
            <person name="Zakharyuk A.G."/>
        </authorList>
    </citation>
    <scope>NUCLEOTIDE SEQUENCE [LARGE SCALE GENOMIC DNA]</scope>
    <source>
        <strain evidence="7 8">14F</strain>
    </source>
</reference>
<dbReference type="SMART" id="SM00283">
    <property type="entry name" value="MA"/>
    <property type="match status" value="1"/>
</dbReference>